<feature type="compositionally biased region" description="Basic and acidic residues" evidence="1">
    <location>
        <begin position="269"/>
        <end position="278"/>
    </location>
</feature>
<name>A0A8E6B722_9BACT</name>
<dbReference type="RefSeq" id="WP_213495907.1">
    <property type="nucleotide sequence ID" value="NZ_CP074694.1"/>
</dbReference>
<proteinExistence type="predicted"/>
<protein>
    <submittedName>
        <fullName evidence="2">Uncharacterized protein</fullName>
    </submittedName>
</protein>
<evidence type="ECO:0000313" key="3">
    <source>
        <dbReference type="Proteomes" id="UP000676194"/>
    </source>
</evidence>
<organism evidence="2 3">
    <name type="scientific">Telmatocola sphagniphila</name>
    <dbReference type="NCBI Taxonomy" id="1123043"/>
    <lineage>
        <taxon>Bacteria</taxon>
        <taxon>Pseudomonadati</taxon>
        <taxon>Planctomycetota</taxon>
        <taxon>Planctomycetia</taxon>
        <taxon>Gemmatales</taxon>
        <taxon>Gemmataceae</taxon>
    </lineage>
</organism>
<gene>
    <name evidence="2" type="ORF">KIH39_23260</name>
</gene>
<evidence type="ECO:0000313" key="2">
    <source>
        <dbReference type="EMBL" id="QVL31728.1"/>
    </source>
</evidence>
<evidence type="ECO:0000256" key="1">
    <source>
        <dbReference type="SAM" id="MobiDB-lite"/>
    </source>
</evidence>
<feature type="region of interest" description="Disordered" evidence="1">
    <location>
        <begin position="258"/>
        <end position="286"/>
    </location>
</feature>
<dbReference type="Proteomes" id="UP000676194">
    <property type="component" value="Chromosome"/>
</dbReference>
<dbReference type="AlphaFoldDB" id="A0A8E6B722"/>
<sequence>MNAHFPSKPFYWTVAVEGYSWIPEVPGSKHSSTKKALAGRKFCVAKREYPNRTYQPSEVQNLYRIFGNLKPSEEAVQQFANEYGLLGIGTAPKTQSATGDRLRIKFEACSIGAEDKTAKISKPVQYGEAFEDWIVAIQDMNRAITLMELCRPGGGAVQADFMEMYELFNRYSNFDFAIRLQMSLDSTSGLHCLSLNPQSLLGAMWLQFGCASAINQEKATDRTCAICGEIFPMKSGRGHSKQIYCSNKCKMRAYWKRKENQPSQAEPSKPVDNRRALSDVDFDPDN</sequence>
<reference evidence="2" key="1">
    <citation type="submission" date="2021-05" db="EMBL/GenBank/DDBJ databases">
        <title>Complete genome sequence of the cellulolytic planctomycete Telmatocola sphagniphila SP2T and characterization of the first cellulase from planctomycetes.</title>
        <authorList>
            <person name="Rakitin A.L."/>
            <person name="Beletsky A.V."/>
            <person name="Naumoff D.G."/>
            <person name="Kulichevskaya I.S."/>
            <person name="Mardanov A.V."/>
            <person name="Ravin N.V."/>
            <person name="Dedysh S.N."/>
        </authorList>
    </citation>
    <scope>NUCLEOTIDE SEQUENCE</scope>
    <source>
        <strain evidence="2">SP2T</strain>
    </source>
</reference>
<dbReference type="KEGG" id="tsph:KIH39_23260"/>
<keyword evidence="3" id="KW-1185">Reference proteome</keyword>
<dbReference type="EMBL" id="CP074694">
    <property type="protein sequence ID" value="QVL31728.1"/>
    <property type="molecule type" value="Genomic_DNA"/>
</dbReference>
<accession>A0A8E6B722</accession>